<feature type="chain" id="PRO_5022789642" description="Peptidase C51 domain-containing protein" evidence="1">
    <location>
        <begin position="30"/>
        <end position="216"/>
    </location>
</feature>
<protein>
    <recommendedName>
        <fullName evidence="4">Peptidase C51 domain-containing protein</fullName>
    </recommendedName>
</protein>
<feature type="signal peptide" evidence="1">
    <location>
        <begin position="1"/>
        <end position="29"/>
    </location>
</feature>
<evidence type="ECO:0000256" key="1">
    <source>
        <dbReference type="SAM" id="SignalP"/>
    </source>
</evidence>
<dbReference type="OrthoDB" id="284838at2"/>
<keyword evidence="1" id="KW-0732">Signal</keyword>
<evidence type="ECO:0000313" key="3">
    <source>
        <dbReference type="Proteomes" id="UP000318995"/>
    </source>
</evidence>
<evidence type="ECO:0000313" key="2">
    <source>
        <dbReference type="EMBL" id="TWT41404.1"/>
    </source>
</evidence>
<reference evidence="2 3" key="1">
    <citation type="submission" date="2019-02" db="EMBL/GenBank/DDBJ databases">
        <title>Deep-cultivation of Planctomycetes and their phenomic and genomic characterization uncovers novel biology.</title>
        <authorList>
            <person name="Wiegand S."/>
            <person name="Jogler M."/>
            <person name="Boedeker C."/>
            <person name="Pinto D."/>
            <person name="Vollmers J."/>
            <person name="Rivas-Marin E."/>
            <person name="Kohn T."/>
            <person name="Peeters S.H."/>
            <person name="Heuer A."/>
            <person name="Rast P."/>
            <person name="Oberbeckmann S."/>
            <person name="Bunk B."/>
            <person name="Jeske O."/>
            <person name="Meyerdierks A."/>
            <person name="Storesund J.E."/>
            <person name="Kallscheuer N."/>
            <person name="Luecker S."/>
            <person name="Lage O.M."/>
            <person name="Pohl T."/>
            <person name="Merkel B.J."/>
            <person name="Hornburger P."/>
            <person name="Mueller R.-W."/>
            <person name="Bruemmer F."/>
            <person name="Labrenz M."/>
            <person name="Spormann A.M."/>
            <person name="Op Den Camp H."/>
            <person name="Overmann J."/>
            <person name="Amann R."/>
            <person name="Jetten M.S.M."/>
            <person name="Mascher T."/>
            <person name="Medema M.H."/>
            <person name="Devos D.P."/>
            <person name="Kaster A.-K."/>
            <person name="Ovreas L."/>
            <person name="Rohde M."/>
            <person name="Galperin M.Y."/>
            <person name="Jogler C."/>
        </authorList>
    </citation>
    <scope>NUCLEOTIDE SEQUENCE [LARGE SCALE GENOMIC DNA]</scope>
    <source>
        <strain evidence="2 3">Pla111</strain>
    </source>
</reference>
<dbReference type="Gene3D" id="3.90.1720.10">
    <property type="entry name" value="endopeptidase domain like (from Nostoc punctiforme)"/>
    <property type="match status" value="1"/>
</dbReference>
<comment type="caution">
    <text evidence="2">The sequence shown here is derived from an EMBL/GenBank/DDBJ whole genome shotgun (WGS) entry which is preliminary data.</text>
</comment>
<sequence precursor="true">MFDLNPSSSVSGKASAILLIAAAAAVARADQGDVLAIARSYPDGGGYNRTWAGSGTPAAVMHRGQQVLATGTDGTYCCGFTFCVAMQALQQRGLLNDKSFAEVKHFQKLWYGATELKEDTLCVLAVETLGVGQAVALEDSQPGDFLQLWRTNGSGHSVIFLEWIEQSGTRVGFRYRSSQGSTAGIADAVEYFSGVSGAEGRVDRSRTFACRLNSTP</sequence>
<dbReference type="EMBL" id="SJPH01000009">
    <property type="protein sequence ID" value="TWT41404.1"/>
    <property type="molecule type" value="Genomic_DNA"/>
</dbReference>
<proteinExistence type="predicted"/>
<dbReference type="RefSeq" id="WP_146575313.1">
    <property type="nucleotide sequence ID" value="NZ_SJPH01000009.1"/>
</dbReference>
<accession>A0A5C5VRY0</accession>
<dbReference type="AlphaFoldDB" id="A0A5C5VRY0"/>
<organism evidence="2 3">
    <name type="scientific">Botrimarina hoheduenensis</name>
    <dbReference type="NCBI Taxonomy" id="2528000"/>
    <lineage>
        <taxon>Bacteria</taxon>
        <taxon>Pseudomonadati</taxon>
        <taxon>Planctomycetota</taxon>
        <taxon>Planctomycetia</taxon>
        <taxon>Pirellulales</taxon>
        <taxon>Lacipirellulaceae</taxon>
        <taxon>Botrimarina</taxon>
    </lineage>
</organism>
<evidence type="ECO:0008006" key="4">
    <source>
        <dbReference type="Google" id="ProtNLM"/>
    </source>
</evidence>
<keyword evidence="3" id="KW-1185">Reference proteome</keyword>
<gene>
    <name evidence="2" type="ORF">Pla111_31190</name>
</gene>
<dbReference type="Proteomes" id="UP000318995">
    <property type="component" value="Unassembled WGS sequence"/>
</dbReference>
<name>A0A5C5VRY0_9BACT</name>